<dbReference type="EMBL" id="JASVDY010000001">
    <property type="protein sequence ID" value="MDV2467591.1"/>
    <property type="molecule type" value="Genomic_DNA"/>
</dbReference>
<keyword evidence="2" id="KW-1185">Reference proteome</keyword>
<dbReference type="Proteomes" id="UP001278188">
    <property type="component" value="Unassembled WGS sequence"/>
</dbReference>
<accession>A0ABU3WBK0</accession>
<dbReference type="RefSeq" id="WP_317081262.1">
    <property type="nucleotide sequence ID" value="NZ_JASVDY010000001.1"/>
</dbReference>
<dbReference type="InterPro" id="IPR015003">
    <property type="entry name" value="DUF1853"/>
</dbReference>
<dbReference type="Pfam" id="PF08907">
    <property type="entry name" value="DUF1853"/>
    <property type="match status" value="1"/>
</dbReference>
<proteinExistence type="predicted"/>
<gene>
    <name evidence="1" type="ORF">QR674_01120</name>
</gene>
<comment type="caution">
    <text evidence="1">The sequence shown here is derived from an EMBL/GenBank/DDBJ whole genome shotgun (WGS) entry which is preliminary data.</text>
</comment>
<reference evidence="1 2" key="1">
    <citation type="submission" date="2023-06" db="EMBL/GenBank/DDBJ databases">
        <title>Genomic Analysis of Acinetobacter Strains Recovered from South Australian Aquatic Samples provides Insights into the Circulation of Antibiotic Resistance determinants in the Environment.</title>
        <authorList>
            <person name="Tobin L."/>
            <person name="Jarocki V.M."/>
            <person name="Kenyon J."/>
            <person name="Drigo B."/>
            <person name="Donner E."/>
            <person name="Djordjevic S.P."/>
            <person name="Hamidian M."/>
        </authorList>
    </citation>
    <scope>NUCLEOTIDE SEQUENCE [LARGE SCALE GENOMIC DNA]</scope>
    <source>
        <strain evidence="1 2">SAAc652</strain>
    </source>
</reference>
<organism evidence="1 2">
    <name type="scientific">Acinetobacter chinensis</name>
    <dbReference type="NCBI Taxonomy" id="2004650"/>
    <lineage>
        <taxon>Bacteria</taxon>
        <taxon>Pseudomonadati</taxon>
        <taxon>Pseudomonadota</taxon>
        <taxon>Gammaproteobacteria</taxon>
        <taxon>Moraxellales</taxon>
        <taxon>Moraxellaceae</taxon>
        <taxon>Acinetobacter</taxon>
    </lineage>
</organism>
<sequence length="302" mass="35985">MPLSSQSAHVEEPWLQFQTPSVRHLAFSLCSPDILASIPSELNIVHAFELKPQNHWLTHFHHYYQRLVYLDNHPEELENFLAQLKSTRLGLRFEMLIWFWLLDDAYHPYRLLGHSIQQIDGAVTLGELDFLVLNSQTGETEHWEVALKYYLGEGHLSLPQWYGLNRSDTLLRKLNHFTHKQFQFKQVGNHQIDRHFAVMKGQLYLPQSSHENLTLPTWLNQERRMGLWGTDIPDQQNLHRLKRHEWICPEKENSSTFCKWWTNGLYFQPDKALFYMFRNKPLISSIRHDCFQTLIEKQHFIT</sequence>
<name>A0ABU3WBK0_9GAMM</name>
<evidence type="ECO:0000313" key="2">
    <source>
        <dbReference type="Proteomes" id="UP001278188"/>
    </source>
</evidence>
<evidence type="ECO:0000313" key="1">
    <source>
        <dbReference type="EMBL" id="MDV2467591.1"/>
    </source>
</evidence>
<protein>
    <submittedName>
        <fullName evidence="1">DUF1853 family protein</fullName>
    </submittedName>
</protein>